<protein>
    <submittedName>
        <fullName evidence="1">Uncharacterized protein</fullName>
    </submittedName>
</protein>
<accession>A0A0B7HMR9</accession>
<reference evidence="1 2" key="1">
    <citation type="submission" date="2015-01" db="EMBL/GenBank/DDBJ databases">
        <authorList>
            <person name="Xiang T."/>
            <person name="Song Y."/>
            <person name="Huang L."/>
            <person name="Wang B."/>
            <person name="Wu P."/>
        </authorList>
    </citation>
    <scope>NUCLEOTIDE SEQUENCE [LARGE SCALE GENOMIC DNA]</scope>
    <source>
        <strain evidence="1 2">Ccy74</strain>
    </source>
</reference>
<name>A0A0B7HMR9_9FLAO</name>
<proteinExistence type="predicted"/>
<dbReference type="AlphaFoldDB" id="A0A0B7HMR9"/>
<sequence>MPKILSDRVLPFFVNSKIDKKEERKIPIVKIVFILFTDIF</sequence>
<gene>
    <name evidence="1" type="ORF">CCYN74_40113</name>
</gene>
<evidence type="ECO:0000313" key="1">
    <source>
        <dbReference type="EMBL" id="CEN39954.1"/>
    </source>
</evidence>
<organism evidence="1 2">
    <name type="scientific">Capnocytophaga cynodegmi</name>
    <dbReference type="NCBI Taxonomy" id="28189"/>
    <lineage>
        <taxon>Bacteria</taxon>
        <taxon>Pseudomonadati</taxon>
        <taxon>Bacteroidota</taxon>
        <taxon>Flavobacteriia</taxon>
        <taxon>Flavobacteriales</taxon>
        <taxon>Flavobacteriaceae</taxon>
        <taxon>Capnocytophaga</taxon>
    </lineage>
</organism>
<evidence type="ECO:0000313" key="2">
    <source>
        <dbReference type="Proteomes" id="UP000038083"/>
    </source>
</evidence>
<dbReference type="Proteomes" id="UP000038083">
    <property type="component" value="Unassembled WGS sequence"/>
</dbReference>
<dbReference type="EMBL" id="CDOG01000034">
    <property type="protein sequence ID" value="CEN39954.1"/>
    <property type="molecule type" value="Genomic_DNA"/>
</dbReference>